<dbReference type="AlphaFoldDB" id="A0AAP9NAE8"/>
<dbReference type="Proteomes" id="UP000501467">
    <property type="component" value="Chromosome"/>
</dbReference>
<reference evidence="1 2" key="1">
    <citation type="submission" date="2020-05" db="EMBL/GenBank/DDBJ databases">
        <title>FDA dAtabase for Regulatory Grade micrObial Sequences (FDA-ARGOS): Supporting development and validation of Infectious Disease Dx tests.</title>
        <authorList>
            <person name="Bojja K."/>
            <person name="Kessler A."/>
            <person name="Tallon L."/>
            <person name="Sadzewicz L."/>
            <person name="Zhao X."/>
            <person name="Vavikolanu K."/>
            <person name="Mehta A."/>
            <person name="Aluvathingal J."/>
            <person name="Nadendla S."/>
            <person name="Myers T."/>
            <person name="Yan Y."/>
            <person name="Sichtig H."/>
        </authorList>
    </citation>
    <scope>NUCLEOTIDE SEQUENCE [LARGE SCALE GENOMIC DNA]</scope>
    <source>
        <strain evidence="1 2">FDAARGOS_763</strain>
    </source>
</reference>
<proteinExistence type="predicted"/>
<dbReference type="EMBL" id="CP054003">
    <property type="protein sequence ID" value="QKH83893.1"/>
    <property type="molecule type" value="Genomic_DNA"/>
</dbReference>
<protein>
    <submittedName>
        <fullName evidence="1">Uncharacterized protein</fullName>
    </submittedName>
</protein>
<evidence type="ECO:0000313" key="2">
    <source>
        <dbReference type="Proteomes" id="UP000501467"/>
    </source>
</evidence>
<evidence type="ECO:0000313" key="1">
    <source>
        <dbReference type="EMBL" id="QKH83893.1"/>
    </source>
</evidence>
<organism evidence="1 2">
    <name type="scientific">Bacteroides fragilis</name>
    <dbReference type="NCBI Taxonomy" id="817"/>
    <lineage>
        <taxon>Bacteria</taxon>
        <taxon>Pseudomonadati</taxon>
        <taxon>Bacteroidota</taxon>
        <taxon>Bacteroidia</taxon>
        <taxon>Bacteroidales</taxon>
        <taxon>Bacteroidaceae</taxon>
        <taxon>Bacteroides</taxon>
    </lineage>
</organism>
<sequence length="104" mass="11844">MANVSVVRCSRHKKISDKNSPTVYYIKQKAGDSKVYDIHRIASEIESVGALSVEDVAHVMKSFVRAMKKVLTDGNRVYNRQIKSAVFSKRLVQKNIIYMPEVNE</sequence>
<name>A0AAP9NAE8_BACFG</name>
<accession>A0AAP9NAE8</accession>
<gene>
    <name evidence="1" type="ORF">FOC69_05805</name>
</gene>